<dbReference type="GO" id="GO:0000155">
    <property type="term" value="F:phosphorelay sensor kinase activity"/>
    <property type="evidence" value="ECO:0007669"/>
    <property type="project" value="InterPro"/>
</dbReference>
<keyword evidence="2" id="KW-0418">Kinase</keyword>
<evidence type="ECO:0000256" key="4">
    <source>
        <dbReference type="SAM" id="Coils"/>
    </source>
</evidence>
<dbReference type="GO" id="GO:0016020">
    <property type="term" value="C:membrane"/>
    <property type="evidence" value="ECO:0007669"/>
    <property type="project" value="InterPro"/>
</dbReference>
<dbReference type="RefSeq" id="WP_231581791.1">
    <property type="nucleotide sequence ID" value="NZ_JNBQ01000008.1"/>
</dbReference>
<dbReference type="SMART" id="SM00387">
    <property type="entry name" value="HATPase_c"/>
    <property type="match status" value="1"/>
</dbReference>
<dbReference type="InterPro" id="IPR011712">
    <property type="entry name" value="Sig_transdc_His_kin_sub3_dim/P"/>
</dbReference>
<dbReference type="PROSITE" id="PS50109">
    <property type="entry name" value="HIS_KIN"/>
    <property type="match status" value="1"/>
</dbReference>
<dbReference type="InterPro" id="IPR036890">
    <property type="entry name" value="HATPase_C_sf"/>
</dbReference>
<comment type="caution">
    <text evidence="7">The sequence shown here is derived from an EMBL/GenBank/DDBJ whole genome shotgun (WGS) entry which is preliminary data.</text>
</comment>
<evidence type="ECO:0000313" key="7">
    <source>
        <dbReference type="EMBL" id="KLN34987.1"/>
    </source>
</evidence>
<feature type="coiled-coil region" evidence="4">
    <location>
        <begin position="193"/>
        <end position="220"/>
    </location>
</feature>
<dbReference type="InterPro" id="IPR003594">
    <property type="entry name" value="HATPase_dom"/>
</dbReference>
<dbReference type="PANTHER" id="PTHR24421">
    <property type="entry name" value="NITRATE/NITRITE SENSOR PROTEIN NARX-RELATED"/>
    <property type="match status" value="1"/>
</dbReference>
<dbReference type="Pfam" id="PF07730">
    <property type="entry name" value="HisKA_3"/>
    <property type="match status" value="1"/>
</dbReference>
<sequence>MIPTASSTPAAAPGGRAGLVGDGARVVPAATRWLRRGLDVLLVGLLVLALVGALATGTARGVVAVGVGAALLALYVLGRRRLPVPADVRAPRGAWWPAGAWVTGLVVLWVALCLASITAVWVAFPLMFVAMHVLGPRRGPVVVGVVVLLVIAVMVAYTANLALPFVLGPAIGGAVAVVVVLALEAVVRESQERQRTLDELVRTRDELATAERERAVAGERERLAREIHDTLAQGFSSAELLLRAAQTALDDGDVATARGYVEQTRDVARHNLAEARRVVRALAPADLESSNLVDALRRTAARTAAGASGHAADGGPDVVVQVSGDAVPLPTDVEAALLRVAQSALANVERHADASRVAVTLSFLAGVATGEEAVALDVVDDGRGFDPDGLPGRSADGQPPSGGFGLVAMRARLAELGGTLSVESAPGAGTAVAAWVPLAPVEDEEGR</sequence>
<evidence type="ECO:0000313" key="8">
    <source>
        <dbReference type="Proteomes" id="UP000035265"/>
    </source>
</evidence>
<dbReference type="Gene3D" id="1.20.5.1930">
    <property type="match status" value="1"/>
</dbReference>
<evidence type="ECO:0000256" key="5">
    <source>
        <dbReference type="SAM" id="Phobius"/>
    </source>
</evidence>
<protein>
    <recommendedName>
        <fullName evidence="6">Histidine kinase domain-containing protein</fullName>
    </recommendedName>
</protein>
<evidence type="ECO:0000256" key="3">
    <source>
        <dbReference type="ARBA" id="ARBA00023012"/>
    </source>
</evidence>
<dbReference type="Proteomes" id="UP000035265">
    <property type="component" value="Unassembled WGS sequence"/>
</dbReference>
<dbReference type="CDD" id="cd16917">
    <property type="entry name" value="HATPase_UhpB-NarQ-NarX-like"/>
    <property type="match status" value="1"/>
</dbReference>
<dbReference type="PATRIC" id="fig|264251.5.peg.1994"/>
<reference evidence="7 8" key="1">
    <citation type="submission" date="2014-05" db="EMBL/GenBank/DDBJ databases">
        <title>Cellulosimicrobium funkei U11 genome.</title>
        <authorList>
            <person name="Hu C."/>
            <person name="Gong Y."/>
            <person name="Wan W."/>
            <person name="Jiang M."/>
        </authorList>
    </citation>
    <scope>NUCLEOTIDE SEQUENCE [LARGE SCALE GENOMIC DNA]</scope>
    <source>
        <strain evidence="7 8">U11</strain>
    </source>
</reference>
<keyword evidence="3" id="KW-0902">Two-component regulatory system</keyword>
<organism evidence="7 8">
    <name type="scientific">Cellulosimicrobium funkei</name>
    <dbReference type="NCBI Taxonomy" id="264251"/>
    <lineage>
        <taxon>Bacteria</taxon>
        <taxon>Bacillati</taxon>
        <taxon>Actinomycetota</taxon>
        <taxon>Actinomycetes</taxon>
        <taxon>Micrococcales</taxon>
        <taxon>Promicromonosporaceae</taxon>
        <taxon>Cellulosimicrobium</taxon>
    </lineage>
</organism>
<evidence type="ECO:0000259" key="6">
    <source>
        <dbReference type="PROSITE" id="PS50109"/>
    </source>
</evidence>
<dbReference type="PANTHER" id="PTHR24421:SF62">
    <property type="entry name" value="SENSORY TRANSDUCTION HISTIDINE KINASE"/>
    <property type="match status" value="1"/>
</dbReference>
<keyword evidence="4" id="KW-0175">Coiled coil</keyword>
<keyword evidence="5" id="KW-1133">Transmembrane helix</keyword>
<feature type="transmembrane region" description="Helical" evidence="5">
    <location>
        <begin position="165"/>
        <end position="187"/>
    </location>
</feature>
<dbReference type="Gene3D" id="3.30.565.10">
    <property type="entry name" value="Histidine kinase-like ATPase, C-terminal domain"/>
    <property type="match status" value="1"/>
</dbReference>
<name>A0A0H2L4B8_9MICO</name>
<feature type="domain" description="Histidine kinase" evidence="6">
    <location>
        <begin position="222"/>
        <end position="440"/>
    </location>
</feature>
<dbReference type="PIRSF" id="PIRSF037434">
    <property type="entry name" value="STHK_ChrS"/>
    <property type="match status" value="1"/>
</dbReference>
<gene>
    <name evidence="7" type="ORF">FB00_09795</name>
</gene>
<feature type="transmembrane region" description="Helical" evidence="5">
    <location>
        <begin position="141"/>
        <end position="159"/>
    </location>
</feature>
<feature type="transmembrane region" description="Helical" evidence="5">
    <location>
        <begin position="62"/>
        <end position="78"/>
    </location>
</feature>
<dbReference type="GO" id="GO:0046983">
    <property type="term" value="F:protein dimerization activity"/>
    <property type="evidence" value="ECO:0007669"/>
    <property type="project" value="InterPro"/>
</dbReference>
<proteinExistence type="predicted"/>
<dbReference type="InterPro" id="IPR005467">
    <property type="entry name" value="His_kinase_dom"/>
</dbReference>
<feature type="transmembrane region" description="Helical" evidence="5">
    <location>
        <begin position="98"/>
        <end position="129"/>
    </location>
</feature>
<keyword evidence="5" id="KW-0812">Transmembrane</keyword>
<dbReference type="STRING" id="264251.FB00_09795"/>
<keyword evidence="1" id="KW-0808">Transferase</keyword>
<dbReference type="Pfam" id="PF02518">
    <property type="entry name" value="HATPase_c"/>
    <property type="match status" value="1"/>
</dbReference>
<keyword evidence="5" id="KW-0472">Membrane</keyword>
<keyword evidence="8" id="KW-1185">Reference proteome</keyword>
<accession>A0A0H2L4B8</accession>
<dbReference type="SUPFAM" id="SSF55874">
    <property type="entry name" value="ATPase domain of HSP90 chaperone/DNA topoisomerase II/histidine kinase"/>
    <property type="match status" value="1"/>
</dbReference>
<dbReference type="InterPro" id="IPR017205">
    <property type="entry name" value="Sig_transdc_His_kinase_ChrS"/>
</dbReference>
<evidence type="ECO:0000256" key="1">
    <source>
        <dbReference type="ARBA" id="ARBA00022679"/>
    </source>
</evidence>
<dbReference type="EMBL" id="JNBQ01000008">
    <property type="protein sequence ID" value="KLN34987.1"/>
    <property type="molecule type" value="Genomic_DNA"/>
</dbReference>
<evidence type="ECO:0000256" key="2">
    <source>
        <dbReference type="ARBA" id="ARBA00022777"/>
    </source>
</evidence>
<feature type="transmembrane region" description="Helical" evidence="5">
    <location>
        <begin position="37"/>
        <end position="55"/>
    </location>
</feature>
<dbReference type="AlphaFoldDB" id="A0A0H2L4B8"/>
<dbReference type="InterPro" id="IPR050482">
    <property type="entry name" value="Sensor_HK_TwoCompSys"/>
</dbReference>